<sequence>MRTLREVIMDARGRHVAVGHFNISDSTQLNAIADAARELNVPVMIGASEGERKFIGVRQAAALVKALRGAGQEIYMNADHTKSIEGIKEAIDAGYDEVLFDGSELPLEENIAKAKEAVAYARASGRDILVEGELGYIGRSSALLDKIPEGAGLDKTDPEVALRFVTETGVDMLAPSVGNIHGMLKNMPDPRLDIERIGAISAAVNIPLVLHGGSGNSEEDFRAAIKNGVAVVHINTEIRVAYRKGIEVGLAASDDVAPYKYLIVGEEKVKEVVKAKLQLFSNP</sequence>
<feature type="binding site" evidence="2">
    <location>
        <position position="101"/>
    </location>
    <ligand>
        <name>Zn(2+)</name>
        <dbReference type="ChEBI" id="CHEBI:29105"/>
        <label>2</label>
    </ligand>
</feature>
<keyword evidence="2" id="KW-0862">Zinc</keyword>
<keyword evidence="2" id="KW-0479">Metal-binding</keyword>
<dbReference type="Pfam" id="PF01116">
    <property type="entry name" value="F_bP_aldolase"/>
    <property type="match status" value="1"/>
</dbReference>
<dbReference type="Proteomes" id="UP000176377">
    <property type="component" value="Unassembled WGS sequence"/>
</dbReference>
<dbReference type="SUPFAM" id="SSF51569">
    <property type="entry name" value="Aldolase"/>
    <property type="match status" value="1"/>
</dbReference>
<reference evidence="3 4" key="1">
    <citation type="journal article" date="2016" name="Nat. Commun.">
        <title>Thousands of microbial genomes shed light on interconnected biogeochemical processes in an aquifer system.</title>
        <authorList>
            <person name="Anantharaman K."/>
            <person name="Brown C.T."/>
            <person name="Hug L.A."/>
            <person name="Sharon I."/>
            <person name="Castelle C.J."/>
            <person name="Probst A.J."/>
            <person name="Thomas B.C."/>
            <person name="Singh A."/>
            <person name="Wilkins M.J."/>
            <person name="Karaoz U."/>
            <person name="Brodie E.L."/>
            <person name="Williams K.H."/>
            <person name="Hubbard S.S."/>
            <person name="Banfield J.F."/>
        </authorList>
    </citation>
    <scope>NUCLEOTIDE SEQUENCE [LARGE SCALE GENOMIC DNA]</scope>
</reference>
<comment type="caution">
    <text evidence="3">The sequence shown here is derived from an EMBL/GenBank/DDBJ whole genome shotgun (WGS) entry which is preliminary data.</text>
</comment>
<feature type="active site" description="Proton donor" evidence="1">
    <location>
        <position position="79"/>
    </location>
</feature>
<dbReference type="GO" id="GO:0016832">
    <property type="term" value="F:aldehyde-lyase activity"/>
    <property type="evidence" value="ECO:0007669"/>
    <property type="project" value="InterPro"/>
</dbReference>
<feature type="binding site" evidence="2">
    <location>
        <position position="133"/>
    </location>
    <ligand>
        <name>Zn(2+)</name>
        <dbReference type="ChEBI" id="CHEBI:29105"/>
        <label>2</label>
    </ligand>
</feature>
<dbReference type="Gene3D" id="3.20.20.70">
    <property type="entry name" value="Aldolase class I"/>
    <property type="match status" value="1"/>
</dbReference>
<dbReference type="InterPro" id="IPR000771">
    <property type="entry name" value="FBA_II"/>
</dbReference>
<name>A0A1F6DAB5_9BACT</name>
<organism evidence="3 4">
    <name type="scientific">Candidatus Kaiserbacteria bacterium RIFCSPHIGHO2_01_FULL_56_24</name>
    <dbReference type="NCBI Taxonomy" id="1798487"/>
    <lineage>
        <taxon>Bacteria</taxon>
        <taxon>Candidatus Kaiseribacteriota</taxon>
    </lineage>
</organism>
<dbReference type="EMBL" id="MFLA01000033">
    <property type="protein sequence ID" value="OGG58388.1"/>
    <property type="molecule type" value="Genomic_DNA"/>
</dbReference>
<dbReference type="PANTHER" id="PTHR30304:SF0">
    <property type="entry name" value="D-TAGATOSE-1,6-BISPHOSPHATE ALDOLASE SUBUNIT GATY-RELATED"/>
    <property type="match status" value="1"/>
</dbReference>
<comment type="cofactor">
    <cofactor evidence="2">
        <name>Zn(2+)</name>
        <dbReference type="ChEBI" id="CHEBI:29105"/>
    </cofactor>
    <text evidence="2">Binds 2 Zn(2+) ions per subunit. One is catalytic and the other provides a structural contribution.</text>
</comment>
<dbReference type="GO" id="GO:0005975">
    <property type="term" value="P:carbohydrate metabolic process"/>
    <property type="evidence" value="ECO:0007669"/>
    <property type="project" value="InterPro"/>
</dbReference>
<evidence type="ECO:0000313" key="3">
    <source>
        <dbReference type="EMBL" id="OGG58388.1"/>
    </source>
</evidence>
<evidence type="ECO:0000256" key="2">
    <source>
        <dbReference type="PIRSR" id="PIRSR001359-3"/>
    </source>
</evidence>
<proteinExistence type="predicted"/>
<dbReference type="PIRSF" id="PIRSF001359">
    <property type="entry name" value="F_bP_aldolase_II"/>
    <property type="match status" value="1"/>
</dbReference>
<dbReference type="GO" id="GO:0008270">
    <property type="term" value="F:zinc ion binding"/>
    <property type="evidence" value="ECO:0007669"/>
    <property type="project" value="InterPro"/>
</dbReference>
<evidence type="ECO:0000256" key="1">
    <source>
        <dbReference type="PIRSR" id="PIRSR001359-1"/>
    </source>
</evidence>
<dbReference type="AlphaFoldDB" id="A0A1F6DAB5"/>
<dbReference type="PANTHER" id="PTHR30304">
    <property type="entry name" value="D-TAGATOSE-1,6-BISPHOSPHATE ALDOLASE"/>
    <property type="match status" value="1"/>
</dbReference>
<evidence type="ECO:0000313" key="4">
    <source>
        <dbReference type="Proteomes" id="UP000176377"/>
    </source>
</evidence>
<dbReference type="InterPro" id="IPR013785">
    <property type="entry name" value="Aldolase_TIM"/>
</dbReference>
<feature type="binding site" evidence="2">
    <location>
        <position position="181"/>
    </location>
    <ligand>
        <name>Zn(2+)</name>
        <dbReference type="ChEBI" id="CHEBI:29105"/>
        <label>1</label>
        <note>catalytic</note>
    </ligand>
</feature>
<feature type="binding site" evidence="2">
    <location>
        <position position="211"/>
    </location>
    <ligand>
        <name>Zn(2+)</name>
        <dbReference type="ChEBI" id="CHEBI:29105"/>
        <label>1</label>
        <note>catalytic</note>
    </ligand>
</feature>
<evidence type="ECO:0008006" key="5">
    <source>
        <dbReference type="Google" id="ProtNLM"/>
    </source>
</evidence>
<accession>A0A1F6DAB5</accession>
<protein>
    <recommendedName>
        <fullName evidence="5">Tagatose-bisphosphate aldolase</fullName>
    </recommendedName>
</protein>
<feature type="binding site" evidence="2">
    <location>
        <position position="80"/>
    </location>
    <ligand>
        <name>Zn(2+)</name>
        <dbReference type="ChEBI" id="CHEBI:29105"/>
        <label>1</label>
        <note>catalytic</note>
    </ligand>
</feature>
<dbReference type="InterPro" id="IPR050246">
    <property type="entry name" value="Class_II_FBP_aldolase"/>
</dbReference>
<dbReference type="CDD" id="cd00947">
    <property type="entry name" value="TBP_aldolase_IIB"/>
    <property type="match status" value="1"/>
</dbReference>
<gene>
    <name evidence="3" type="ORF">A2765_05570</name>
</gene>